<accession>A0AAW8RZ45</accession>
<gene>
    <name evidence="1" type="ORF">P7D43_23610</name>
</gene>
<dbReference type="Proteomes" id="UP001260773">
    <property type="component" value="Unassembled WGS sequence"/>
</dbReference>
<evidence type="ECO:0008006" key="3">
    <source>
        <dbReference type="Google" id="ProtNLM"/>
    </source>
</evidence>
<dbReference type="RefSeq" id="WP_311866091.1">
    <property type="nucleotide sequence ID" value="NZ_JARPWH010000308.1"/>
</dbReference>
<reference evidence="1" key="1">
    <citation type="submission" date="2023-03" db="EMBL/GenBank/DDBJ databases">
        <authorList>
            <person name="Shen W."/>
            <person name="Cai J."/>
        </authorList>
    </citation>
    <scope>NUCLEOTIDE SEQUENCE</scope>
    <source>
        <strain evidence="1">P33-2</strain>
    </source>
</reference>
<dbReference type="EMBL" id="JARPWH010000308">
    <property type="protein sequence ID" value="MDT2405327.1"/>
    <property type="molecule type" value="Genomic_DNA"/>
</dbReference>
<evidence type="ECO:0000313" key="2">
    <source>
        <dbReference type="Proteomes" id="UP001260773"/>
    </source>
</evidence>
<proteinExistence type="predicted"/>
<evidence type="ECO:0000313" key="1">
    <source>
        <dbReference type="EMBL" id="MDT2405327.1"/>
    </source>
</evidence>
<comment type="caution">
    <text evidence="1">The sequence shown here is derived from an EMBL/GenBank/DDBJ whole genome shotgun (WGS) entry which is preliminary data.</text>
</comment>
<name>A0AAW8RZ45_ENTAV</name>
<organism evidence="1 2">
    <name type="scientific">Enterococcus avium</name>
    <name type="common">Streptococcus avium</name>
    <dbReference type="NCBI Taxonomy" id="33945"/>
    <lineage>
        <taxon>Bacteria</taxon>
        <taxon>Bacillati</taxon>
        <taxon>Bacillota</taxon>
        <taxon>Bacilli</taxon>
        <taxon>Lactobacillales</taxon>
        <taxon>Enterococcaceae</taxon>
        <taxon>Enterococcus</taxon>
    </lineage>
</organism>
<protein>
    <recommendedName>
        <fullName evidence="3">Transposase</fullName>
    </recommendedName>
</protein>
<sequence length="60" mass="6895">MSNYHQLLNQLTDLNLTCVKENLPAHLDEVAKSDKSLVDSLFELTSQEISYRKAETQRKS</sequence>
<dbReference type="AlphaFoldDB" id="A0AAW8RZ45"/>